<dbReference type="InterPro" id="IPR013762">
    <property type="entry name" value="Integrase-like_cat_sf"/>
</dbReference>
<feature type="domain" description="Tyr recombinase" evidence="5">
    <location>
        <begin position="178"/>
        <end position="380"/>
    </location>
</feature>
<reference evidence="6 7" key="1">
    <citation type="submission" date="2024-10" db="EMBL/GenBank/DDBJ databases">
        <title>The Natural Products Discovery Center: Release of the First 8490 Sequenced Strains for Exploring Actinobacteria Biosynthetic Diversity.</title>
        <authorList>
            <person name="Kalkreuter E."/>
            <person name="Kautsar S.A."/>
            <person name="Yang D."/>
            <person name="Bader C.D."/>
            <person name="Teijaro C.N."/>
            <person name="Fluegel L."/>
            <person name="Davis C.M."/>
            <person name="Simpson J.R."/>
            <person name="Lauterbach L."/>
            <person name="Steele A.D."/>
            <person name="Gui C."/>
            <person name="Meng S."/>
            <person name="Li G."/>
            <person name="Viehrig K."/>
            <person name="Ye F."/>
            <person name="Su P."/>
            <person name="Kiefer A.F."/>
            <person name="Nichols A."/>
            <person name="Cepeda A.J."/>
            <person name="Yan W."/>
            <person name="Fan B."/>
            <person name="Jiang Y."/>
            <person name="Adhikari A."/>
            <person name="Zheng C.-J."/>
            <person name="Schuster L."/>
            <person name="Cowan T.M."/>
            <person name="Smanski M.J."/>
            <person name="Chevrette M.G."/>
            <person name="De Carvalho L.P.S."/>
            <person name="Shen B."/>
        </authorList>
    </citation>
    <scope>NUCLEOTIDE SEQUENCE [LARGE SCALE GENOMIC DNA]</scope>
    <source>
        <strain evidence="6 7">NPDC053399</strain>
    </source>
</reference>
<comment type="similarity">
    <text evidence="1">Belongs to the 'phage' integrase family.</text>
</comment>
<dbReference type="Gene3D" id="1.10.443.10">
    <property type="entry name" value="Intergrase catalytic core"/>
    <property type="match status" value="1"/>
</dbReference>
<evidence type="ECO:0000259" key="5">
    <source>
        <dbReference type="PROSITE" id="PS51898"/>
    </source>
</evidence>
<dbReference type="PROSITE" id="PS51898">
    <property type="entry name" value="TYR_RECOMBINASE"/>
    <property type="match status" value="1"/>
</dbReference>
<keyword evidence="7" id="KW-1185">Reference proteome</keyword>
<evidence type="ECO:0000313" key="6">
    <source>
        <dbReference type="EMBL" id="MFI9101666.1"/>
    </source>
</evidence>
<dbReference type="PANTHER" id="PTHR30629:SF2">
    <property type="entry name" value="PROPHAGE INTEGRASE INTS-RELATED"/>
    <property type="match status" value="1"/>
</dbReference>
<dbReference type="SUPFAM" id="SSF56349">
    <property type="entry name" value="DNA breaking-rejoining enzymes"/>
    <property type="match status" value="1"/>
</dbReference>
<dbReference type="Proteomes" id="UP001614394">
    <property type="component" value="Unassembled WGS sequence"/>
</dbReference>
<comment type="caution">
    <text evidence="6">The sequence shown here is derived from an EMBL/GenBank/DDBJ whole genome shotgun (WGS) entry which is preliminary data.</text>
</comment>
<evidence type="ECO:0000256" key="3">
    <source>
        <dbReference type="ARBA" id="ARBA00023125"/>
    </source>
</evidence>
<evidence type="ECO:0000256" key="4">
    <source>
        <dbReference type="ARBA" id="ARBA00023172"/>
    </source>
</evidence>
<proteinExistence type="inferred from homology"/>
<organism evidence="6 7">
    <name type="scientific">Streptomyces fildesensis</name>
    <dbReference type="NCBI Taxonomy" id="375757"/>
    <lineage>
        <taxon>Bacteria</taxon>
        <taxon>Bacillati</taxon>
        <taxon>Actinomycetota</taxon>
        <taxon>Actinomycetes</taxon>
        <taxon>Kitasatosporales</taxon>
        <taxon>Streptomycetaceae</taxon>
        <taxon>Streptomyces</taxon>
    </lineage>
</organism>
<dbReference type="Gene3D" id="1.10.150.130">
    <property type="match status" value="1"/>
</dbReference>
<evidence type="ECO:0000256" key="2">
    <source>
        <dbReference type="ARBA" id="ARBA00022908"/>
    </source>
</evidence>
<keyword evidence="2" id="KW-0229">DNA integration</keyword>
<dbReference type="PANTHER" id="PTHR30629">
    <property type="entry name" value="PROPHAGE INTEGRASE"/>
    <property type="match status" value="1"/>
</dbReference>
<protein>
    <submittedName>
        <fullName evidence="6">Tyrosine recombinase XerC</fullName>
    </submittedName>
</protein>
<accession>A0ABW8C8D2</accession>
<dbReference type="CDD" id="cd01189">
    <property type="entry name" value="INT_ICEBs1_C_like"/>
    <property type="match status" value="1"/>
</dbReference>
<dbReference type="InterPro" id="IPR011010">
    <property type="entry name" value="DNA_brk_join_enz"/>
</dbReference>
<evidence type="ECO:0000256" key="1">
    <source>
        <dbReference type="ARBA" id="ARBA00008857"/>
    </source>
</evidence>
<dbReference type="InterPro" id="IPR010998">
    <property type="entry name" value="Integrase_recombinase_N"/>
</dbReference>
<dbReference type="RefSeq" id="WP_399648317.1">
    <property type="nucleotide sequence ID" value="NZ_JBITYG010000003.1"/>
</dbReference>
<keyword evidence="3" id="KW-0238">DNA-binding</keyword>
<name>A0ABW8C8D2_9ACTN</name>
<sequence>MTEESKDSSKAANGEDSIYWDKSKGRFVGAVSLGYTSAGKRNRAKVTGKTKTEVRRKLRDLKKDLEAGIKTPANYTVAEAVTDWLAQGLKGRATSSVATYRTLAGSHITPDLGKAKLRDLSADELDAWLDAKSEVLATQSLKMVHSILCRSLTHAQRRGKVLRNVAELVDVPDGRAGRPSKSLTLQQAEAVLSARQGTWIHAYVVLSLLVGVRTEEARPLTWRHVHTTPPDEASPHVDVWRSVRRHGETKTRKSRRTLAMPRQVATVIDAYRIQQQQECKAAGRDWNEDALVFPNEAGGQRSALNVRRNFRTLLKHAGIPNPHEWTTRECRTSCVSLLSDYGIPIEIIARVVGHSDTQTTERVYRKQLRPFITQGAEAMDEIFGDEESAAPAEPPQEP</sequence>
<dbReference type="InterPro" id="IPR002104">
    <property type="entry name" value="Integrase_catalytic"/>
</dbReference>
<dbReference type="EMBL" id="JBITYG010000003">
    <property type="protein sequence ID" value="MFI9101666.1"/>
    <property type="molecule type" value="Genomic_DNA"/>
</dbReference>
<evidence type="ECO:0000313" key="7">
    <source>
        <dbReference type="Proteomes" id="UP001614394"/>
    </source>
</evidence>
<gene>
    <name evidence="6" type="primary">xerC</name>
    <name evidence="6" type="ORF">ACIGXA_14195</name>
</gene>
<dbReference type="Pfam" id="PF00589">
    <property type="entry name" value="Phage_integrase"/>
    <property type="match status" value="1"/>
</dbReference>
<keyword evidence="4" id="KW-0233">DNA recombination</keyword>
<dbReference type="InterPro" id="IPR050808">
    <property type="entry name" value="Phage_Integrase"/>
</dbReference>